<sequence>MNEFTPHTMQPADYEEAKRIARAGDTSERAALASRTDLAPEILYYLAADKASPVRIAVAANGSTPPQANALLAGDPDESVRVALARKIAALSPGLDQHERDRLSRLTWETLARLVNDTAVQVRAAIADVVKAMPDAPRALITRLARDTELPVAGPVLEFSPLLTTEDLLALVADPPAPATVTAIARRPHLNADVSDAIAASASSAAITQLLANPSAQIREATLDALIARAPAHKEWHEPLVHRPRLSPAAARKLAGIVAQHLVHKLSERPDIDPATAAFLKAQVVRQVAWTGPAAAHPSDEPLPAQALGEAAELEDEGELTEDRLLMSAALGETRRVAAMIARAAGLPLAVVDRAAALRSAKGLVALCWKAGFSMRAAVVVQALLGRLPPASAITSIPGRPWPLSEEEMRWQIAFLSRACHGAKPGAAQGRARIVQA</sequence>
<dbReference type="Proteomes" id="UP000694001">
    <property type="component" value="Chromosome"/>
</dbReference>
<dbReference type="EMBL" id="CP076448">
    <property type="protein sequence ID" value="QXM24368.1"/>
    <property type="molecule type" value="Genomic_DNA"/>
</dbReference>
<keyword evidence="2" id="KW-1185">Reference proteome</keyword>
<dbReference type="KEGG" id="elio:KO353_14140"/>
<name>A0A975YJE8_9PROT</name>
<protein>
    <submittedName>
        <fullName evidence="1">DUF2336 domain-containing protein</fullName>
    </submittedName>
</protein>
<reference evidence="1" key="1">
    <citation type="submission" date="2021-06" db="EMBL/GenBank/DDBJ databases">
        <title>Elioraea tepida, sp. nov., a moderately thermophilic aerobic anoxygenic phototrophic bacterium isolated from an alkaline siliceous hot spring mat community in Yellowstone National Park, WY, USA.</title>
        <authorList>
            <person name="Saini M.K."/>
            <person name="Yoshida S."/>
            <person name="Sebastian A."/>
            <person name="Hirose S."/>
            <person name="Hara E."/>
            <person name="Tamaki H."/>
            <person name="Soulier N.T."/>
            <person name="Albert I."/>
            <person name="Hanada S."/>
            <person name="Bryant D.A."/>
            <person name="Tank M."/>
        </authorList>
    </citation>
    <scope>NUCLEOTIDE SEQUENCE</scope>
    <source>
        <strain evidence="1">MS-P2</strain>
    </source>
</reference>
<evidence type="ECO:0000313" key="1">
    <source>
        <dbReference type="EMBL" id="QXM24368.1"/>
    </source>
</evidence>
<dbReference type="Pfam" id="PF10098">
    <property type="entry name" value="DUF2336"/>
    <property type="match status" value="1"/>
</dbReference>
<dbReference type="InterPro" id="IPR019285">
    <property type="entry name" value="DUF2336"/>
</dbReference>
<gene>
    <name evidence="1" type="ORF">KO353_14140</name>
</gene>
<proteinExistence type="predicted"/>
<dbReference type="RefSeq" id="WP_218285425.1">
    <property type="nucleotide sequence ID" value="NZ_CP076448.1"/>
</dbReference>
<organism evidence="1 2">
    <name type="scientific">Elioraea tepida</name>
    <dbReference type="NCBI Taxonomy" id="2843330"/>
    <lineage>
        <taxon>Bacteria</taxon>
        <taxon>Pseudomonadati</taxon>
        <taxon>Pseudomonadota</taxon>
        <taxon>Alphaproteobacteria</taxon>
        <taxon>Acetobacterales</taxon>
        <taxon>Elioraeaceae</taxon>
        <taxon>Elioraea</taxon>
    </lineage>
</organism>
<evidence type="ECO:0000313" key="2">
    <source>
        <dbReference type="Proteomes" id="UP000694001"/>
    </source>
</evidence>
<dbReference type="AlphaFoldDB" id="A0A975YJE8"/>
<accession>A0A975YJE8</accession>